<evidence type="ECO:0000259" key="1">
    <source>
        <dbReference type="Pfam" id="PF13946"/>
    </source>
</evidence>
<name>A0A7W5FU48_9BURK</name>
<feature type="domain" description="DUF4214" evidence="1">
    <location>
        <begin position="8"/>
        <end position="55"/>
    </location>
</feature>
<reference evidence="2 3" key="1">
    <citation type="submission" date="2020-08" db="EMBL/GenBank/DDBJ databases">
        <title>Genomic Encyclopedia of Type Strains, Phase III (KMG-III): the genomes of soil and plant-associated and newly described type strains.</title>
        <authorList>
            <person name="Whitman W."/>
        </authorList>
    </citation>
    <scope>NUCLEOTIDE SEQUENCE [LARGE SCALE GENOMIC DNA]</scope>
    <source>
        <strain evidence="2 3">CECT 8897</strain>
    </source>
</reference>
<comment type="caution">
    <text evidence="2">The sequence shown here is derived from an EMBL/GenBank/DDBJ whole genome shotgun (WGS) entry which is preliminary data.</text>
</comment>
<organism evidence="2 3">
    <name type="scientific">Pseudoduganella violacea</name>
    <dbReference type="NCBI Taxonomy" id="1715466"/>
    <lineage>
        <taxon>Bacteria</taxon>
        <taxon>Pseudomonadati</taxon>
        <taxon>Pseudomonadota</taxon>
        <taxon>Betaproteobacteria</taxon>
        <taxon>Burkholderiales</taxon>
        <taxon>Oxalobacteraceae</taxon>
        <taxon>Telluria group</taxon>
        <taxon>Pseudoduganella</taxon>
    </lineage>
</organism>
<proteinExistence type="predicted"/>
<dbReference type="Pfam" id="PF13946">
    <property type="entry name" value="DUF4214"/>
    <property type="match status" value="1"/>
</dbReference>
<evidence type="ECO:0000313" key="2">
    <source>
        <dbReference type="EMBL" id="MBB3119286.1"/>
    </source>
</evidence>
<sequence length="166" mass="17782">MSSPIYEIEKLYIELLNRPAESAGMAFWLNEYNKSGGNLSGIAHAIEQSAEFQALYGGHEWTTGTGLMVQVYNNLFGHNPDMQALNTWGVKYIGALVEHTSIADLNIQMADAATGADLVYLNQRVVTALGQLGQNSAAHDAAPVEAHAAADVLLVGVHVAQDAVIF</sequence>
<dbReference type="InterPro" id="IPR025282">
    <property type="entry name" value="DUF4214"/>
</dbReference>
<dbReference type="AlphaFoldDB" id="A0A7W5FU48"/>
<dbReference type="RefSeq" id="WP_183441117.1">
    <property type="nucleotide sequence ID" value="NZ_JACHXD010000005.1"/>
</dbReference>
<protein>
    <recommendedName>
        <fullName evidence="1">DUF4214 domain-containing protein</fullName>
    </recommendedName>
</protein>
<gene>
    <name evidence="2" type="ORF">FHS03_002337</name>
</gene>
<dbReference type="Proteomes" id="UP000541535">
    <property type="component" value="Unassembled WGS sequence"/>
</dbReference>
<accession>A0A7W5FU48</accession>
<evidence type="ECO:0000313" key="3">
    <source>
        <dbReference type="Proteomes" id="UP000541535"/>
    </source>
</evidence>
<dbReference type="EMBL" id="JACHXD010000005">
    <property type="protein sequence ID" value="MBB3119286.1"/>
    <property type="molecule type" value="Genomic_DNA"/>
</dbReference>
<keyword evidence="3" id="KW-1185">Reference proteome</keyword>